<reference evidence="2 3" key="1">
    <citation type="journal article" date="2024" name="J Genomics">
        <title>Draft genome sequencing and assembly of Favolaschia claudopus CIRM-BRFM 2984 isolated from oak limbs.</title>
        <authorList>
            <person name="Navarro D."/>
            <person name="Drula E."/>
            <person name="Chaduli D."/>
            <person name="Cazenave R."/>
            <person name="Ahrendt S."/>
            <person name="Wang J."/>
            <person name="Lipzen A."/>
            <person name="Daum C."/>
            <person name="Barry K."/>
            <person name="Grigoriev I.V."/>
            <person name="Favel A."/>
            <person name="Rosso M.N."/>
            <person name="Martin F."/>
        </authorList>
    </citation>
    <scope>NUCLEOTIDE SEQUENCE [LARGE SCALE GENOMIC DNA]</scope>
    <source>
        <strain evidence="2 3">CIRM-BRFM 2984</strain>
    </source>
</reference>
<dbReference type="Proteomes" id="UP001362999">
    <property type="component" value="Unassembled WGS sequence"/>
</dbReference>
<dbReference type="AlphaFoldDB" id="A0AAW0AFD9"/>
<feature type="transmembrane region" description="Helical" evidence="1">
    <location>
        <begin position="104"/>
        <end position="130"/>
    </location>
</feature>
<keyword evidence="1" id="KW-0812">Transmembrane</keyword>
<feature type="non-terminal residue" evidence="2">
    <location>
        <position position="1"/>
    </location>
</feature>
<organism evidence="2 3">
    <name type="scientific">Favolaschia claudopus</name>
    <dbReference type="NCBI Taxonomy" id="2862362"/>
    <lineage>
        <taxon>Eukaryota</taxon>
        <taxon>Fungi</taxon>
        <taxon>Dikarya</taxon>
        <taxon>Basidiomycota</taxon>
        <taxon>Agaricomycotina</taxon>
        <taxon>Agaricomycetes</taxon>
        <taxon>Agaricomycetidae</taxon>
        <taxon>Agaricales</taxon>
        <taxon>Marasmiineae</taxon>
        <taxon>Mycenaceae</taxon>
        <taxon>Favolaschia</taxon>
    </lineage>
</organism>
<evidence type="ECO:0000313" key="2">
    <source>
        <dbReference type="EMBL" id="KAK7007157.1"/>
    </source>
</evidence>
<keyword evidence="1" id="KW-1133">Transmembrane helix</keyword>
<feature type="transmembrane region" description="Helical" evidence="1">
    <location>
        <begin position="38"/>
        <end position="58"/>
    </location>
</feature>
<sequence>PIDIPNQLSVCLFGVCAGQCTTYFSSPRRKQDNLTIQSLFLSIFCAAVSVYFVWFYLVDNYFNPSFLASAPWLLTAVPLLSGLSACPVQIFMAYRVLRLSKSRLVFGLMVFLTMANGGIAFATSVLAFGLTYQNHHFLLFEQGTHRSCIVTNQHFSMFSTSRYPCYERDVGYREIRKMIA</sequence>
<protein>
    <submittedName>
        <fullName evidence="2">Uncharacterized protein</fullName>
    </submittedName>
</protein>
<keyword evidence="3" id="KW-1185">Reference proteome</keyword>
<dbReference type="EMBL" id="JAWWNJ010000072">
    <property type="protein sequence ID" value="KAK7007157.1"/>
    <property type="molecule type" value="Genomic_DNA"/>
</dbReference>
<comment type="caution">
    <text evidence="2">The sequence shown here is derived from an EMBL/GenBank/DDBJ whole genome shotgun (WGS) entry which is preliminary data.</text>
</comment>
<evidence type="ECO:0000313" key="3">
    <source>
        <dbReference type="Proteomes" id="UP001362999"/>
    </source>
</evidence>
<dbReference type="PANTHER" id="PTHR40465">
    <property type="entry name" value="CHROMOSOME 1, WHOLE GENOME SHOTGUN SEQUENCE"/>
    <property type="match status" value="1"/>
</dbReference>
<name>A0AAW0AFD9_9AGAR</name>
<dbReference type="PANTHER" id="PTHR40465:SF1">
    <property type="entry name" value="DUF6534 DOMAIN-CONTAINING PROTEIN"/>
    <property type="match status" value="1"/>
</dbReference>
<keyword evidence="1" id="KW-0472">Membrane</keyword>
<proteinExistence type="predicted"/>
<evidence type="ECO:0000256" key="1">
    <source>
        <dbReference type="SAM" id="Phobius"/>
    </source>
</evidence>
<gene>
    <name evidence="2" type="ORF">R3P38DRAFT_2554232</name>
</gene>
<accession>A0AAW0AFD9</accession>
<feature type="transmembrane region" description="Helical" evidence="1">
    <location>
        <begin position="70"/>
        <end position="92"/>
    </location>
</feature>